<accession>A0A7S3VG31</accession>
<proteinExistence type="predicted"/>
<dbReference type="SUPFAM" id="SSF52540">
    <property type="entry name" value="P-loop containing nucleoside triphosphate hydrolases"/>
    <property type="match status" value="1"/>
</dbReference>
<dbReference type="PROSITE" id="PS51257">
    <property type="entry name" value="PROKAR_LIPOPROTEIN"/>
    <property type="match status" value="1"/>
</dbReference>
<evidence type="ECO:0008006" key="2">
    <source>
        <dbReference type="Google" id="ProtNLM"/>
    </source>
</evidence>
<reference evidence="1" key="1">
    <citation type="submission" date="2021-01" db="EMBL/GenBank/DDBJ databases">
        <authorList>
            <person name="Corre E."/>
            <person name="Pelletier E."/>
            <person name="Niang G."/>
            <person name="Scheremetjew M."/>
            <person name="Finn R."/>
            <person name="Kale V."/>
            <person name="Holt S."/>
            <person name="Cochrane G."/>
            <person name="Meng A."/>
            <person name="Brown T."/>
            <person name="Cohen L."/>
        </authorList>
    </citation>
    <scope>NUCLEOTIDE SEQUENCE</scope>
    <source>
        <strain evidence="1">MM31A-1</strain>
    </source>
</reference>
<evidence type="ECO:0000313" key="1">
    <source>
        <dbReference type="EMBL" id="CAE0478784.1"/>
    </source>
</evidence>
<dbReference type="Pfam" id="PF13238">
    <property type="entry name" value="AAA_18"/>
    <property type="match status" value="1"/>
</dbReference>
<dbReference type="Gene3D" id="3.40.50.300">
    <property type="entry name" value="P-loop containing nucleotide triphosphate hydrolases"/>
    <property type="match status" value="1"/>
</dbReference>
<organism evidence="1">
    <name type="scientific">Chaetoceros debilis</name>
    <dbReference type="NCBI Taxonomy" id="122233"/>
    <lineage>
        <taxon>Eukaryota</taxon>
        <taxon>Sar</taxon>
        <taxon>Stramenopiles</taxon>
        <taxon>Ochrophyta</taxon>
        <taxon>Bacillariophyta</taxon>
        <taxon>Coscinodiscophyceae</taxon>
        <taxon>Chaetocerotophycidae</taxon>
        <taxon>Chaetocerotales</taxon>
        <taxon>Chaetocerotaceae</taxon>
        <taxon>Chaetoceros</taxon>
    </lineage>
</organism>
<gene>
    <name evidence="1" type="ORF">CDEB00056_LOCUS23637</name>
</gene>
<dbReference type="InterPro" id="IPR027417">
    <property type="entry name" value="P-loop_NTPase"/>
</dbReference>
<dbReference type="AlphaFoldDB" id="A0A7S3VG31"/>
<dbReference type="EMBL" id="HBIO01030846">
    <property type="protein sequence ID" value="CAE0478784.1"/>
    <property type="molecule type" value="Transcribed_RNA"/>
</dbReference>
<protein>
    <recommendedName>
        <fullName evidence="2">Phosphoribulokinase/uridine kinase domain-containing protein</fullName>
    </recommendedName>
</protein>
<sequence>MFKLHTIFITGASGCGKSTLALKLGKYLEQRNVSVALFNQDDYFTMPFIPYKDRHDISYETSSGIDFHKLKSDIESKASDIIARQTPNPDKSILLVDIVIIVEGHMLGAAAEMLCESCTKIVDGKIVNSLSTVCVLMQCSKEKCKQRRLGRRSRPKEEWEELNQYIDEYVWIGFEQYGVPALDSFRACVNNIQAQKIEIEKQDQKQQQYHSNASIVEVSSEEDDNLEQSLDVILKALNKGDDNI</sequence>
<name>A0A7S3VG31_9STRA</name>